<feature type="compositionally biased region" description="Polar residues" evidence="3">
    <location>
        <begin position="773"/>
        <end position="782"/>
    </location>
</feature>
<feature type="domain" description="DH" evidence="6">
    <location>
        <begin position="288"/>
        <end position="470"/>
    </location>
</feature>
<reference evidence="8 9" key="1">
    <citation type="submission" date="2009-08" db="EMBL/GenBank/DDBJ databases">
        <title>The Genome Sequence of Spizellomyces punctatus strain DAOM BR117.</title>
        <authorList>
            <consortium name="The Broad Institute Genome Sequencing Platform"/>
            <person name="Russ C."/>
            <person name="Cuomo C."/>
            <person name="Shea T."/>
            <person name="Young S.K."/>
            <person name="Zeng Q."/>
            <person name="Koehrsen M."/>
            <person name="Haas B."/>
            <person name="Borodovsky M."/>
            <person name="Guigo R."/>
            <person name="Alvarado L."/>
            <person name="Berlin A."/>
            <person name="Bochicchio J."/>
            <person name="Borenstein D."/>
            <person name="Chapman S."/>
            <person name="Chen Z."/>
            <person name="Engels R."/>
            <person name="Freedman E."/>
            <person name="Gellesch M."/>
            <person name="Goldberg J."/>
            <person name="Griggs A."/>
            <person name="Gujja S."/>
            <person name="Heiman D."/>
            <person name="Hepburn T."/>
            <person name="Howarth C."/>
            <person name="Jen D."/>
            <person name="Larson L."/>
            <person name="Lewis B."/>
            <person name="Mehta T."/>
            <person name="Park D."/>
            <person name="Pearson M."/>
            <person name="Roberts A."/>
            <person name="Saif S."/>
            <person name="Shenoy N."/>
            <person name="Sisk P."/>
            <person name="Stolte C."/>
            <person name="Sykes S."/>
            <person name="Thomson T."/>
            <person name="Walk T."/>
            <person name="White J."/>
            <person name="Yandava C."/>
            <person name="Burger G."/>
            <person name="Gray M.W."/>
            <person name="Holland P.W.H."/>
            <person name="King N."/>
            <person name="Lang F.B.F."/>
            <person name="Roger A.J."/>
            <person name="Ruiz-Trillo I."/>
            <person name="Lander E."/>
            <person name="Nusbaum C."/>
        </authorList>
    </citation>
    <scope>NUCLEOTIDE SEQUENCE [LARGE SCALE GENOMIC DNA]</scope>
    <source>
        <strain evidence="8 9">DAOM BR117</strain>
    </source>
</reference>
<dbReference type="PROSITE" id="PS50010">
    <property type="entry name" value="DH_2"/>
    <property type="match status" value="1"/>
</dbReference>
<dbReference type="InParanoid" id="A0A0L0HU94"/>
<dbReference type="Pfam" id="PF14604">
    <property type="entry name" value="SH3_9"/>
    <property type="match status" value="1"/>
</dbReference>
<dbReference type="CDD" id="cd00160">
    <property type="entry name" value="RhoGEF"/>
    <property type="match status" value="1"/>
</dbReference>
<dbReference type="SUPFAM" id="SSF50044">
    <property type="entry name" value="SH3-domain"/>
    <property type="match status" value="1"/>
</dbReference>
<dbReference type="Gene3D" id="2.30.30.40">
    <property type="entry name" value="SH3 Domains"/>
    <property type="match status" value="1"/>
</dbReference>
<dbReference type="EMBL" id="KQ257450">
    <property type="protein sequence ID" value="KND04647.1"/>
    <property type="molecule type" value="Genomic_DNA"/>
</dbReference>
<evidence type="ECO:0000313" key="8">
    <source>
        <dbReference type="EMBL" id="KND04647.1"/>
    </source>
</evidence>
<dbReference type="OrthoDB" id="1716625at2759"/>
<evidence type="ECO:0000313" key="9">
    <source>
        <dbReference type="Proteomes" id="UP000053201"/>
    </source>
</evidence>
<evidence type="ECO:0000256" key="1">
    <source>
        <dbReference type="ARBA" id="ARBA00022443"/>
    </source>
</evidence>
<dbReference type="AlphaFoldDB" id="A0A0L0HU94"/>
<accession>A0A0L0HU94</accession>
<dbReference type="GO" id="GO:0005085">
    <property type="term" value="F:guanyl-nucleotide exchange factor activity"/>
    <property type="evidence" value="ECO:0007669"/>
    <property type="project" value="InterPro"/>
</dbReference>
<feature type="domain" description="PX" evidence="7">
    <location>
        <begin position="960"/>
        <end position="1104"/>
    </location>
</feature>
<dbReference type="PANTHER" id="PTHR45834">
    <property type="entry name" value="RHO GUANINE NUCLEOTIDE EXCHANGE FACTOR 9-RELATED"/>
    <property type="match status" value="1"/>
</dbReference>
<dbReference type="SMART" id="SM00233">
    <property type="entry name" value="PH"/>
    <property type="match status" value="1"/>
</dbReference>
<evidence type="ECO:0000259" key="7">
    <source>
        <dbReference type="PROSITE" id="PS50195"/>
    </source>
</evidence>
<feature type="region of interest" description="Disordered" evidence="3">
    <location>
        <begin position="1"/>
        <end position="55"/>
    </location>
</feature>
<dbReference type="InterPro" id="IPR001452">
    <property type="entry name" value="SH3_domain"/>
</dbReference>
<evidence type="ECO:0000256" key="2">
    <source>
        <dbReference type="PROSITE-ProRule" id="PRU00192"/>
    </source>
</evidence>
<dbReference type="Gene3D" id="2.30.29.30">
    <property type="entry name" value="Pleckstrin-homology domain (PH domain)/Phosphotyrosine-binding domain (PTB)"/>
    <property type="match status" value="1"/>
</dbReference>
<dbReference type="InterPro" id="IPR001849">
    <property type="entry name" value="PH_domain"/>
</dbReference>
<dbReference type="PROSITE" id="PS50003">
    <property type="entry name" value="PH_DOMAIN"/>
    <property type="match status" value="1"/>
</dbReference>
<feature type="compositionally biased region" description="Polar residues" evidence="3">
    <location>
        <begin position="803"/>
        <end position="814"/>
    </location>
</feature>
<dbReference type="VEuPathDB" id="FungiDB:SPPG_00363"/>
<feature type="domain" description="PH" evidence="5">
    <location>
        <begin position="499"/>
        <end position="595"/>
    </location>
</feature>
<dbReference type="InterPro" id="IPR035899">
    <property type="entry name" value="DBL_dom_sf"/>
</dbReference>
<feature type="compositionally biased region" description="Polar residues" evidence="3">
    <location>
        <begin position="715"/>
        <end position="736"/>
    </location>
</feature>
<keyword evidence="9" id="KW-1185">Reference proteome</keyword>
<organism evidence="8 9">
    <name type="scientific">Spizellomyces punctatus (strain DAOM BR117)</name>
    <dbReference type="NCBI Taxonomy" id="645134"/>
    <lineage>
        <taxon>Eukaryota</taxon>
        <taxon>Fungi</taxon>
        <taxon>Fungi incertae sedis</taxon>
        <taxon>Chytridiomycota</taxon>
        <taxon>Chytridiomycota incertae sedis</taxon>
        <taxon>Chytridiomycetes</taxon>
        <taxon>Spizellomycetales</taxon>
        <taxon>Spizellomycetaceae</taxon>
        <taxon>Spizellomyces</taxon>
    </lineage>
</organism>
<dbReference type="PROSITE" id="PS50195">
    <property type="entry name" value="PX"/>
    <property type="match status" value="1"/>
</dbReference>
<feature type="compositionally biased region" description="Basic and acidic residues" evidence="3">
    <location>
        <begin position="886"/>
        <end position="908"/>
    </location>
</feature>
<dbReference type="Proteomes" id="UP000053201">
    <property type="component" value="Unassembled WGS sequence"/>
</dbReference>
<dbReference type="GO" id="GO:0005829">
    <property type="term" value="C:cytosol"/>
    <property type="evidence" value="ECO:0007669"/>
    <property type="project" value="TreeGrafter"/>
</dbReference>
<dbReference type="GeneID" id="27684096"/>
<evidence type="ECO:0000256" key="3">
    <source>
        <dbReference type="SAM" id="MobiDB-lite"/>
    </source>
</evidence>
<dbReference type="eggNOG" id="KOG3519">
    <property type="taxonomic scope" value="Eukaryota"/>
</dbReference>
<feature type="compositionally biased region" description="Low complexity" evidence="3">
    <location>
        <begin position="910"/>
        <end position="924"/>
    </location>
</feature>
<feature type="domain" description="SH3" evidence="4">
    <location>
        <begin position="59"/>
        <end position="119"/>
    </location>
</feature>
<dbReference type="Pfam" id="PF00621">
    <property type="entry name" value="RhoGEF"/>
    <property type="match status" value="1"/>
</dbReference>
<feature type="compositionally biased region" description="Polar residues" evidence="3">
    <location>
        <begin position="40"/>
        <end position="50"/>
    </location>
</feature>
<dbReference type="SUPFAM" id="SSF64268">
    <property type="entry name" value="PX domain"/>
    <property type="match status" value="1"/>
</dbReference>
<dbReference type="InterPro" id="IPR053086">
    <property type="entry name" value="RhoGEF_domain"/>
</dbReference>
<dbReference type="OMA" id="HFEMIAT"/>
<dbReference type="STRING" id="645134.A0A0L0HU94"/>
<dbReference type="Gene3D" id="3.30.1520.10">
    <property type="entry name" value="Phox-like domain"/>
    <property type="match status" value="1"/>
</dbReference>
<evidence type="ECO:0008006" key="10">
    <source>
        <dbReference type="Google" id="ProtNLM"/>
    </source>
</evidence>
<dbReference type="GO" id="GO:0035091">
    <property type="term" value="F:phosphatidylinositol binding"/>
    <property type="evidence" value="ECO:0007669"/>
    <property type="project" value="InterPro"/>
</dbReference>
<dbReference type="SMART" id="SM00312">
    <property type="entry name" value="PX"/>
    <property type="match status" value="1"/>
</dbReference>
<dbReference type="eggNOG" id="KOG4773">
    <property type="taxonomic scope" value="Eukaryota"/>
</dbReference>
<feature type="region of interest" description="Disordered" evidence="3">
    <location>
        <begin position="217"/>
        <end position="244"/>
    </location>
</feature>
<dbReference type="InterPro" id="IPR001683">
    <property type="entry name" value="PX_dom"/>
</dbReference>
<dbReference type="InterPro" id="IPR036028">
    <property type="entry name" value="SH3-like_dom_sf"/>
</dbReference>
<keyword evidence="1 2" id="KW-0728">SH3 domain</keyword>
<dbReference type="PROSITE" id="PS00741">
    <property type="entry name" value="DH_1"/>
    <property type="match status" value="1"/>
</dbReference>
<dbReference type="SMART" id="SM00325">
    <property type="entry name" value="RhoGEF"/>
    <property type="match status" value="1"/>
</dbReference>
<dbReference type="InterPro" id="IPR000219">
    <property type="entry name" value="DH_dom"/>
</dbReference>
<evidence type="ECO:0000259" key="4">
    <source>
        <dbReference type="PROSITE" id="PS50002"/>
    </source>
</evidence>
<feature type="region of interest" description="Disordered" evidence="3">
    <location>
        <begin position="154"/>
        <end position="173"/>
    </location>
</feature>
<dbReference type="SMART" id="SM00326">
    <property type="entry name" value="SH3"/>
    <property type="match status" value="1"/>
</dbReference>
<feature type="region of interest" description="Disordered" evidence="3">
    <location>
        <begin position="601"/>
        <end position="629"/>
    </location>
</feature>
<evidence type="ECO:0000259" key="6">
    <source>
        <dbReference type="PROSITE" id="PS50010"/>
    </source>
</evidence>
<dbReference type="Pfam" id="PF00787">
    <property type="entry name" value="PX"/>
    <property type="match status" value="1"/>
</dbReference>
<gene>
    <name evidence="8" type="ORF">SPPG_00363</name>
</gene>
<feature type="region of interest" description="Disordered" evidence="3">
    <location>
        <begin position="712"/>
        <end position="789"/>
    </location>
</feature>
<feature type="compositionally biased region" description="Basic and acidic residues" evidence="3">
    <location>
        <begin position="225"/>
        <end position="244"/>
    </location>
</feature>
<sequence length="1118" mass="122702">MSPARPTHPIDSTASQHSISTENDPNRRLSYASTSSTSSIMQRNSRQVSDLNVEGVSEGGPKFAKALYDFAANERDELMLEEEDIVQLLKGDAKGGWLFGLKNGVWGWFPANFVRILTDEEAIAEGLLDTAESSTVELSDADSSKAQYIPLKSATPSSVSHNEDAGANLPPGTRNWAAKYKTMPRYSKRVSGTGLDELEAAIGTHIREALARPKAEPAPVLEEVSSDKKEARRAGSFRKKDIKSGSTVERRATVSIVGVPHVTRQRWVETMGGVEEVTKMGLSKKEVQRQEVIHEIQATEKDYVEDLEIIINLYMNQIKKNKLLPPKDMAIVFSNVEQLLPVNQQLMKWLEDRTSQHPVVEQIGDIFIRVSDFLKMYTMYCRNHPFALMKLQAVRQNKSVAKFLDQCAMMPESRNLNLANFLIKPVQRICKYPLLIREVMKNTEPSHPDFQNLEKALLKIETVVTIVNEGARQAEAVQKMLELQGRFTTKMNIVAPWRQLLRSASMDLVKSNNERKRREIFLFNDMLLLAKSLGDDQRLKLVDMVPFDMILINIPSVGTDHLMEIVHINTARYTVACDTADTKQLWIDSLKEATKTWMAQKNRGSPGVANLPPQTNSGDTMGGSGTSLSHEALPQMDAIAEASAKLVQPTVDESSLADAALVEDEVVVKDDVSDEQAAPPAQALKSFQNQSRVTISALRTVTSGLRHVESKVKSNENIAENDGSSLTGRVASNEQLDSTKKKSTSKETLMVLPPLPKKVSPGAPESAVKSEPVASSRTSTGINHAPRNVSVRFASNPFIVQDQTADQVPRQRSATAEPPGAGTVSSANVAKTNDQSDAGKADAPGRRASHLGVSLAGRDAHPTQPPPKLPQTLSGAPHPSANIEAGPEKKTSQSVASDRKTSITEEKATSGPQSKSASSSSISSLQEEVGTIKTVQRQAQPLNRAKSGTIFNKPVRKATIVDVIRQQTSAASRSATGKDYVYLIDVFHVGVSDDQHMTIRHTYDDFFDFHMQLIGHFPEEAGVRVGLMQKDSTGELESMPGAWSEGPRRIIPELPGQMMFVSEAAAKGRMAQLQDYIQCILALPSKISRSPVTMNFFRNDGKHVIALISSTDANETSR</sequence>
<dbReference type="InterPro" id="IPR001331">
    <property type="entry name" value="GDS_CDC24_CS"/>
</dbReference>
<dbReference type="Gene3D" id="1.20.900.10">
    <property type="entry name" value="Dbl homology (DH) domain"/>
    <property type="match status" value="1"/>
</dbReference>
<feature type="region of interest" description="Disordered" evidence="3">
    <location>
        <begin position="803"/>
        <end position="925"/>
    </location>
</feature>
<dbReference type="SUPFAM" id="SSF48065">
    <property type="entry name" value="DBL homology domain (DH-domain)"/>
    <property type="match status" value="1"/>
</dbReference>
<dbReference type="InterPro" id="IPR011993">
    <property type="entry name" value="PH-like_dom_sf"/>
</dbReference>
<dbReference type="PROSITE" id="PS50002">
    <property type="entry name" value="SH3"/>
    <property type="match status" value="1"/>
</dbReference>
<evidence type="ECO:0000259" key="5">
    <source>
        <dbReference type="PROSITE" id="PS50003"/>
    </source>
</evidence>
<name>A0A0L0HU94_SPIPD</name>
<feature type="compositionally biased region" description="Polar residues" evidence="3">
    <location>
        <begin position="823"/>
        <end position="836"/>
    </location>
</feature>
<dbReference type="InterPro" id="IPR036871">
    <property type="entry name" value="PX_dom_sf"/>
</dbReference>
<dbReference type="GO" id="GO:0035556">
    <property type="term" value="P:intracellular signal transduction"/>
    <property type="evidence" value="ECO:0007669"/>
    <property type="project" value="InterPro"/>
</dbReference>
<dbReference type="PANTHER" id="PTHR45834:SF3">
    <property type="entry name" value="RHO GUANINE NUCLEOTIDE EXCHANGE FACTOR 3, ISOFORM L"/>
    <property type="match status" value="1"/>
</dbReference>
<dbReference type="RefSeq" id="XP_016612686.1">
    <property type="nucleotide sequence ID" value="XM_016748692.1"/>
</dbReference>
<dbReference type="SUPFAM" id="SSF50729">
    <property type="entry name" value="PH domain-like"/>
    <property type="match status" value="1"/>
</dbReference>
<protein>
    <recommendedName>
        <fullName evidence="10">DH domain-containing protein</fullName>
    </recommendedName>
</protein>
<feature type="compositionally biased region" description="Polar residues" evidence="3">
    <location>
        <begin position="10"/>
        <end position="23"/>
    </location>
</feature>
<proteinExistence type="predicted"/>